<dbReference type="Gene3D" id="1.20.1300.20">
    <property type="entry name" value="Peptidase C65 Otubain, subdomain 2"/>
    <property type="match status" value="1"/>
</dbReference>
<evidence type="ECO:0000256" key="8">
    <source>
        <dbReference type="SAM" id="Phobius"/>
    </source>
</evidence>
<dbReference type="EMBL" id="CT868030">
    <property type="protein sequence ID" value="CAK63994.1"/>
    <property type="molecule type" value="Genomic_DNA"/>
</dbReference>
<dbReference type="Proteomes" id="UP000000600">
    <property type="component" value="Unassembled WGS sequence"/>
</dbReference>
<evidence type="ECO:0000256" key="1">
    <source>
        <dbReference type="ARBA" id="ARBA00000707"/>
    </source>
</evidence>
<dbReference type="InParanoid" id="A0BZM7"/>
<dbReference type="OMA" id="LCSDEHY"/>
<feature type="transmembrane region" description="Helical" evidence="8">
    <location>
        <begin position="6"/>
        <end position="26"/>
    </location>
</feature>
<evidence type="ECO:0000256" key="5">
    <source>
        <dbReference type="ARBA" id="ARBA00022801"/>
    </source>
</evidence>
<dbReference type="AlphaFoldDB" id="A0BZM7"/>
<reference evidence="9 10" key="1">
    <citation type="journal article" date="2006" name="Nature">
        <title>Global trends of whole-genome duplications revealed by the ciliate Paramecium tetraurelia.</title>
        <authorList>
            <consortium name="Genoscope"/>
            <person name="Aury J.-M."/>
            <person name="Jaillon O."/>
            <person name="Duret L."/>
            <person name="Noel B."/>
            <person name="Jubin C."/>
            <person name="Porcel B.M."/>
            <person name="Segurens B."/>
            <person name="Daubin V."/>
            <person name="Anthouard V."/>
            <person name="Aiach N."/>
            <person name="Arnaiz O."/>
            <person name="Billaut A."/>
            <person name="Beisson J."/>
            <person name="Blanc I."/>
            <person name="Bouhouche K."/>
            <person name="Camara F."/>
            <person name="Duharcourt S."/>
            <person name="Guigo R."/>
            <person name="Gogendeau D."/>
            <person name="Katinka M."/>
            <person name="Keller A.-M."/>
            <person name="Kissmehl R."/>
            <person name="Klotz C."/>
            <person name="Koll F."/>
            <person name="Le Moue A."/>
            <person name="Lepere C."/>
            <person name="Malinsky S."/>
            <person name="Nowacki M."/>
            <person name="Nowak J.K."/>
            <person name="Plattner H."/>
            <person name="Poulain J."/>
            <person name="Ruiz F."/>
            <person name="Serrano V."/>
            <person name="Zagulski M."/>
            <person name="Dessen P."/>
            <person name="Betermier M."/>
            <person name="Weissenbach J."/>
            <person name="Scarpelli C."/>
            <person name="Schachter V."/>
            <person name="Sperling L."/>
            <person name="Meyer E."/>
            <person name="Cohen J."/>
            <person name="Wincker P."/>
        </authorList>
    </citation>
    <scope>NUCLEOTIDE SEQUENCE [LARGE SCALE GENOMIC DNA]</scope>
    <source>
        <strain evidence="9 10">Stock d4-2</strain>
    </source>
</reference>
<evidence type="ECO:0000313" key="10">
    <source>
        <dbReference type="Proteomes" id="UP000000600"/>
    </source>
</evidence>
<dbReference type="HOGENOM" id="CLU_644744_0_0_1"/>
<evidence type="ECO:0000256" key="6">
    <source>
        <dbReference type="ARBA" id="ARBA00022807"/>
    </source>
</evidence>
<protein>
    <recommendedName>
        <fullName evidence="2">ubiquitinyl hydrolase 1</fullName>
        <ecNumber evidence="2">3.4.19.12</ecNumber>
    </recommendedName>
</protein>
<keyword evidence="8" id="KW-0812">Transmembrane</keyword>
<comment type="catalytic activity">
    <reaction evidence="1">
        <text>Thiol-dependent hydrolysis of ester, thioester, amide, peptide and isopeptide bonds formed by the C-terminal Gly of ubiquitin (a 76-residue protein attached to proteins as an intracellular targeting signal).</text>
        <dbReference type="EC" id="3.4.19.12"/>
    </reaction>
</comment>
<proteinExistence type="predicted"/>
<evidence type="ECO:0000256" key="4">
    <source>
        <dbReference type="ARBA" id="ARBA00022786"/>
    </source>
</evidence>
<dbReference type="InterPro" id="IPR042468">
    <property type="entry name" value="Peptidase_C65_otubain_sub1"/>
</dbReference>
<dbReference type="Gene3D" id="3.30.200.60">
    <property type="entry name" value="Peptidase C65 Otubain, subdomain 1"/>
    <property type="match status" value="1"/>
</dbReference>
<dbReference type="KEGG" id="ptm:GSPATT00005846001"/>
<keyword evidence="8" id="KW-1133">Transmembrane helix</keyword>
<keyword evidence="4" id="KW-0833">Ubl conjugation pathway</keyword>
<dbReference type="GeneID" id="5017176"/>
<dbReference type="GO" id="GO:0004843">
    <property type="term" value="F:cysteine-type deubiquitinase activity"/>
    <property type="evidence" value="ECO:0007669"/>
    <property type="project" value="UniProtKB-EC"/>
</dbReference>
<organism evidence="9 10">
    <name type="scientific">Paramecium tetraurelia</name>
    <dbReference type="NCBI Taxonomy" id="5888"/>
    <lineage>
        <taxon>Eukaryota</taxon>
        <taxon>Sar</taxon>
        <taxon>Alveolata</taxon>
        <taxon>Ciliophora</taxon>
        <taxon>Intramacronucleata</taxon>
        <taxon>Oligohymenophorea</taxon>
        <taxon>Peniculida</taxon>
        <taxon>Parameciidae</taxon>
        <taxon>Paramecium</taxon>
    </lineage>
</organism>
<keyword evidence="3" id="KW-0645">Protease</keyword>
<sequence length="420" mass="49809">MINEILSMIVLVIIAFFIAIIIKYAIDSYMMEQESSKDQTYKIFNTNELQKRQNLKEIQQEQELIQENTIQNEEDCNDNQQKTIFSLNKISTPISNLNQSNQEQPNFDKNSKQEKQIVNKKSEKFLIEDIQIQTTQFRKPFENQIQNENYQLFIQSQEESKLVLNPIMPKLAKNQQDDVRNWILSLYNIHDNYNPDDVFISQILNQNQIEKELGVNNQRFSMKLRENLIGYRKVKQDPNSLFAALSFSFLENALKSPNLNQLENEMSWIKTMNLVIKSRSFLIDEKMFQNHQVYFLQKLLEIYQTEYPITQLELLMNDRQSQFYGLSIIYFRNLISLLLNNQAPSEHQEAEEILYWESDLSDANKIFELLADRLRIQIHEYSINKLKGQVEIKIYGQDDDRQIHLLCSDEHYDIGIGMND</sequence>
<gene>
    <name evidence="9" type="ORF">GSPATT00005846001</name>
</gene>
<evidence type="ECO:0000256" key="3">
    <source>
        <dbReference type="ARBA" id="ARBA00022670"/>
    </source>
</evidence>
<feature type="compositionally biased region" description="Polar residues" evidence="7">
    <location>
        <begin position="95"/>
        <end position="108"/>
    </location>
</feature>
<evidence type="ECO:0000256" key="2">
    <source>
        <dbReference type="ARBA" id="ARBA00012759"/>
    </source>
</evidence>
<accession>A0BZM7</accession>
<evidence type="ECO:0000256" key="7">
    <source>
        <dbReference type="SAM" id="MobiDB-lite"/>
    </source>
</evidence>
<dbReference type="OrthoDB" id="302910at2759"/>
<evidence type="ECO:0000313" key="9">
    <source>
        <dbReference type="EMBL" id="CAK63994.1"/>
    </source>
</evidence>
<feature type="region of interest" description="Disordered" evidence="7">
    <location>
        <begin position="95"/>
        <end position="114"/>
    </location>
</feature>
<keyword evidence="8" id="KW-0472">Membrane</keyword>
<dbReference type="GO" id="GO:0006508">
    <property type="term" value="P:proteolysis"/>
    <property type="evidence" value="ECO:0007669"/>
    <property type="project" value="UniProtKB-KW"/>
</dbReference>
<keyword evidence="5" id="KW-0378">Hydrolase</keyword>
<name>A0BZM7_PARTE</name>
<dbReference type="InterPro" id="IPR042467">
    <property type="entry name" value="Peptidase_C65_otubain_sub2"/>
</dbReference>
<keyword evidence="10" id="KW-1185">Reference proteome</keyword>
<dbReference type="CDD" id="cd22749">
    <property type="entry name" value="Otubain_C65"/>
    <property type="match status" value="1"/>
</dbReference>
<keyword evidence="6" id="KW-0788">Thiol protease</keyword>
<dbReference type="EC" id="3.4.19.12" evidence="2"/>
<dbReference type="RefSeq" id="XP_001431392.1">
    <property type="nucleotide sequence ID" value="XM_001431355.2"/>
</dbReference>